<gene>
    <name evidence="7" type="ORF">AAFC00_000704</name>
</gene>
<organism evidence="7 8">
    <name type="scientific">Neodothiora populina</name>
    <dbReference type="NCBI Taxonomy" id="2781224"/>
    <lineage>
        <taxon>Eukaryota</taxon>
        <taxon>Fungi</taxon>
        <taxon>Dikarya</taxon>
        <taxon>Ascomycota</taxon>
        <taxon>Pezizomycotina</taxon>
        <taxon>Dothideomycetes</taxon>
        <taxon>Dothideomycetidae</taxon>
        <taxon>Dothideales</taxon>
        <taxon>Dothioraceae</taxon>
        <taxon>Neodothiora</taxon>
    </lineage>
</organism>
<evidence type="ECO:0000256" key="5">
    <source>
        <dbReference type="ARBA" id="ARBA00023136"/>
    </source>
</evidence>
<dbReference type="RefSeq" id="XP_069200575.1">
    <property type="nucleotide sequence ID" value="XM_069348565.1"/>
</dbReference>
<accession>A0ABR3PF01</accession>
<dbReference type="PANTHER" id="PTHR11654">
    <property type="entry name" value="OLIGOPEPTIDE TRANSPORTER-RELATED"/>
    <property type="match status" value="1"/>
</dbReference>
<comment type="caution">
    <text evidence="7">The sequence shown here is derived from an EMBL/GenBank/DDBJ whole genome shotgun (WGS) entry which is preliminary data.</text>
</comment>
<feature type="transmembrane region" description="Helical" evidence="6">
    <location>
        <begin position="210"/>
        <end position="236"/>
    </location>
</feature>
<dbReference type="InterPro" id="IPR036259">
    <property type="entry name" value="MFS_trans_sf"/>
</dbReference>
<protein>
    <recommendedName>
        <fullName evidence="9">Peptide transporter PTR2</fullName>
    </recommendedName>
</protein>
<evidence type="ECO:0000256" key="6">
    <source>
        <dbReference type="SAM" id="Phobius"/>
    </source>
</evidence>
<dbReference type="EMBL" id="JBFMKM010000009">
    <property type="protein sequence ID" value="KAL1304300.1"/>
    <property type="molecule type" value="Genomic_DNA"/>
</dbReference>
<evidence type="ECO:0000256" key="2">
    <source>
        <dbReference type="ARBA" id="ARBA00005982"/>
    </source>
</evidence>
<sequence>MSARGADLINDAIATNPPAAVVTPHGRNSFAMGDGAATEDPSMIKRLSVDVRDIESSGDRSQSIIDAERYPPPTAEEAATLRKVSDSIPLIAYSLCIVELAERASYYGVQTIFSNFMQFPLPEGGNGAGAPAKGSEDTVGALGRGEQFSVAIGLLFSFLAYVIPVFGGYGADVYTGRYRMIMYGVLLCGVSHVIMICGAIPTVLKAGNGIAPFMISLIILAIGAGVFKPCVALIVIDQYTHQRAYTKTLKSGEKVVVDPEVTIQRLMLAFYACVNVGAFFAIATTYSEKYVGYWLAFLLPGIVYFLLPILLLAISKHIIKKKPSGSALQNVVKICAMAIKQTKGQFWKKGFWQSASPKVLREKGITTFNGKPITWTEKSVDDVVRTVKACAIFLYFPIYNINDGGIGSVATSQGAAMTTNGAPNDLLSNFNPLTIIAFIPILSYVLYPALRKYNIKFGRITRITVGFAIACLSGMCGAIVQYYIYKTSP</sequence>
<reference evidence="7 8" key="1">
    <citation type="submission" date="2024-07" db="EMBL/GenBank/DDBJ databases">
        <title>Draft sequence of the Neodothiora populina.</title>
        <authorList>
            <person name="Drown D.D."/>
            <person name="Schuette U.S."/>
            <person name="Buechlein A.B."/>
            <person name="Rusch D.R."/>
            <person name="Winton L.W."/>
            <person name="Adams G.A."/>
        </authorList>
    </citation>
    <scope>NUCLEOTIDE SEQUENCE [LARGE SCALE GENOMIC DNA]</scope>
    <source>
        <strain evidence="7 8">CPC 39397</strain>
    </source>
</reference>
<keyword evidence="4 6" id="KW-1133">Transmembrane helix</keyword>
<comment type="subcellular location">
    <subcellularLocation>
        <location evidence="1">Membrane</location>
        <topology evidence="1">Multi-pass membrane protein</topology>
    </subcellularLocation>
</comment>
<feature type="transmembrane region" description="Helical" evidence="6">
    <location>
        <begin position="430"/>
        <end position="450"/>
    </location>
</feature>
<feature type="transmembrane region" description="Helical" evidence="6">
    <location>
        <begin position="293"/>
        <end position="314"/>
    </location>
</feature>
<evidence type="ECO:0008006" key="9">
    <source>
        <dbReference type="Google" id="ProtNLM"/>
    </source>
</evidence>
<dbReference type="InterPro" id="IPR000109">
    <property type="entry name" value="POT_fam"/>
</dbReference>
<keyword evidence="8" id="KW-1185">Reference proteome</keyword>
<dbReference type="GeneID" id="95974407"/>
<dbReference type="Proteomes" id="UP001562354">
    <property type="component" value="Unassembled WGS sequence"/>
</dbReference>
<dbReference type="SUPFAM" id="SSF103473">
    <property type="entry name" value="MFS general substrate transporter"/>
    <property type="match status" value="1"/>
</dbReference>
<evidence type="ECO:0000256" key="3">
    <source>
        <dbReference type="ARBA" id="ARBA00022692"/>
    </source>
</evidence>
<evidence type="ECO:0000256" key="1">
    <source>
        <dbReference type="ARBA" id="ARBA00004141"/>
    </source>
</evidence>
<feature type="transmembrane region" description="Helical" evidence="6">
    <location>
        <begin position="462"/>
        <end position="484"/>
    </location>
</feature>
<evidence type="ECO:0000313" key="8">
    <source>
        <dbReference type="Proteomes" id="UP001562354"/>
    </source>
</evidence>
<keyword evidence="3 6" id="KW-0812">Transmembrane</keyword>
<feature type="transmembrane region" description="Helical" evidence="6">
    <location>
        <begin position="268"/>
        <end position="287"/>
    </location>
</feature>
<evidence type="ECO:0000313" key="7">
    <source>
        <dbReference type="EMBL" id="KAL1304300.1"/>
    </source>
</evidence>
<feature type="transmembrane region" description="Helical" evidence="6">
    <location>
        <begin position="181"/>
        <end position="204"/>
    </location>
</feature>
<name>A0ABR3PF01_9PEZI</name>
<keyword evidence="5 6" id="KW-0472">Membrane</keyword>
<feature type="transmembrane region" description="Helical" evidence="6">
    <location>
        <begin position="148"/>
        <end position="169"/>
    </location>
</feature>
<comment type="similarity">
    <text evidence="2">Belongs to the major facilitator superfamily. Proton-dependent oligopeptide transporter (POT/PTR) (TC 2.A.17) family.</text>
</comment>
<dbReference type="Gene3D" id="1.20.1250.20">
    <property type="entry name" value="MFS general substrate transporter like domains"/>
    <property type="match status" value="1"/>
</dbReference>
<proteinExistence type="inferred from homology"/>
<feature type="transmembrane region" description="Helical" evidence="6">
    <location>
        <begin position="392"/>
        <end position="410"/>
    </location>
</feature>
<dbReference type="Pfam" id="PF00854">
    <property type="entry name" value="PTR2"/>
    <property type="match status" value="1"/>
</dbReference>
<evidence type="ECO:0000256" key="4">
    <source>
        <dbReference type="ARBA" id="ARBA00022989"/>
    </source>
</evidence>